<organism evidence="3 4">
    <name type="scientific">Riccia fluitans</name>
    <dbReference type="NCBI Taxonomy" id="41844"/>
    <lineage>
        <taxon>Eukaryota</taxon>
        <taxon>Viridiplantae</taxon>
        <taxon>Streptophyta</taxon>
        <taxon>Embryophyta</taxon>
        <taxon>Marchantiophyta</taxon>
        <taxon>Marchantiopsida</taxon>
        <taxon>Marchantiidae</taxon>
        <taxon>Marchantiales</taxon>
        <taxon>Ricciaceae</taxon>
        <taxon>Riccia</taxon>
    </lineage>
</organism>
<feature type="compositionally biased region" description="Polar residues" evidence="2">
    <location>
        <begin position="60"/>
        <end position="91"/>
    </location>
</feature>
<dbReference type="EMBL" id="JBHFFA010000001">
    <property type="protein sequence ID" value="KAL2650654.1"/>
    <property type="molecule type" value="Genomic_DNA"/>
</dbReference>
<dbReference type="GO" id="GO:0003723">
    <property type="term" value="F:RNA binding"/>
    <property type="evidence" value="ECO:0007669"/>
    <property type="project" value="UniProtKB-UniRule"/>
</dbReference>
<feature type="region of interest" description="Disordered" evidence="2">
    <location>
        <begin position="41"/>
        <end position="192"/>
    </location>
</feature>
<keyword evidence="4" id="KW-1185">Reference proteome</keyword>
<dbReference type="AlphaFoldDB" id="A0ABD1ZGU8"/>
<sequence length="715" mass="80105">MSVIRLWVFSVTRHPLIAGSTTTLVLTAGYDLVTWGGNGWESSGPPAARDGANPWEGEPLSTNTENHWEPLNQQENSLGSVGQSDTQQLNPWESAEPSEVKTEDNLWEAVVPSAGTNEASPWDSAGPSAPTKSTWDDVELSASKQQEDSWGRVNPSAYRNTERSWENDPQVSKRLRRSTELPCPPRSSAPVDTKCEELEVPESAVPHIVGQAHRNVHAFRRVPGIMNVCVIKTASTDEKVINKVKVLGSCTDAIDRVIKQVKRLVLRSATNPATSEVTVICFREKKEGEDAISLELATADVFQQYLSKQFKAFVVRFAPEEVQKKQYFTCSRRITSDQLSDNARLTSLKNRNYPGDGPVHLFGSWDSSLYIIPISTCLNKFYDQSLHDDKGEPPLMKVRIQLGKMFFFGTDLPASETWNVALPEMETMTAQKTLKHCFSSFCHPDAIAKARKLLVASGYEHQGLESPQDAICAELVDMDAPTRPTFNIRFMLKDEITAKINRKSRRHAFLTFVDEATGYDFQLRIQSRMKEPVLDKKVLKLVYDAWTKRGGVEEPLISPSGHHYFPLRILRKVFEYYKKDGTEVVLTQVSPVKLPSSCGEEVPDCRWKMCFKQSFAPSVTQNVNETVDNTVIRLAELVAEAKKFSEVSASRKCGEFSLAICKFLMHSFCEKMVDFAAWAYDLFLREGPSALPTGYGSQTGFCQEQAMATRLDLVV</sequence>
<gene>
    <name evidence="3" type="ORF">R1flu_018782</name>
</gene>
<dbReference type="Proteomes" id="UP001605036">
    <property type="component" value="Unassembled WGS sequence"/>
</dbReference>
<evidence type="ECO:0000256" key="1">
    <source>
        <dbReference type="PROSITE-ProRule" id="PRU00117"/>
    </source>
</evidence>
<proteinExistence type="predicted"/>
<reference evidence="3 4" key="1">
    <citation type="submission" date="2024-09" db="EMBL/GenBank/DDBJ databases">
        <title>Chromosome-scale assembly of Riccia fluitans.</title>
        <authorList>
            <person name="Paukszto L."/>
            <person name="Sawicki J."/>
            <person name="Karawczyk K."/>
            <person name="Piernik-Szablinska J."/>
            <person name="Szczecinska M."/>
            <person name="Mazdziarz M."/>
        </authorList>
    </citation>
    <scope>NUCLEOTIDE SEQUENCE [LARGE SCALE GENOMIC DNA]</scope>
    <source>
        <strain evidence="3">Rf_01</strain>
        <tissue evidence="3">Aerial parts of the thallus</tissue>
    </source>
</reference>
<accession>A0ABD1ZGU8</accession>
<comment type="caution">
    <text evidence="3">The sequence shown here is derived from an EMBL/GenBank/DDBJ whole genome shotgun (WGS) entry which is preliminary data.</text>
</comment>
<evidence type="ECO:0000256" key="2">
    <source>
        <dbReference type="SAM" id="MobiDB-lite"/>
    </source>
</evidence>
<keyword evidence="1" id="KW-0694">RNA-binding</keyword>
<evidence type="ECO:0000313" key="3">
    <source>
        <dbReference type="EMBL" id="KAL2650654.1"/>
    </source>
</evidence>
<dbReference type="PROSITE" id="PS50084">
    <property type="entry name" value="KH_TYPE_1"/>
    <property type="match status" value="1"/>
</dbReference>
<protein>
    <submittedName>
        <fullName evidence="3">Uncharacterized protein</fullName>
    </submittedName>
</protein>
<name>A0ABD1ZGU8_9MARC</name>
<evidence type="ECO:0000313" key="4">
    <source>
        <dbReference type="Proteomes" id="UP001605036"/>
    </source>
</evidence>